<feature type="region of interest" description="Disordered" evidence="1">
    <location>
        <begin position="20"/>
        <end position="84"/>
    </location>
</feature>
<organism evidence="2 3">
    <name type="scientific">Mycobacterium tuberculosis</name>
    <dbReference type="NCBI Taxonomy" id="1773"/>
    <lineage>
        <taxon>Bacteria</taxon>
        <taxon>Bacillati</taxon>
        <taxon>Actinomycetota</taxon>
        <taxon>Actinomycetes</taxon>
        <taxon>Mycobacteriales</taxon>
        <taxon>Mycobacteriaceae</taxon>
        <taxon>Mycobacterium</taxon>
        <taxon>Mycobacterium tuberculosis complex</taxon>
    </lineage>
</organism>
<accession>A0A655A2V5</accession>
<dbReference type="AlphaFoldDB" id="A0A655A2V5"/>
<protein>
    <submittedName>
        <fullName evidence="2">Uncharacterized protein</fullName>
    </submittedName>
</protein>
<evidence type="ECO:0000313" key="2">
    <source>
        <dbReference type="EMBL" id="CKR92920.1"/>
    </source>
</evidence>
<evidence type="ECO:0000256" key="1">
    <source>
        <dbReference type="SAM" id="MobiDB-lite"/>
    </source>
</evidence>
<name>A0A655A2V5_MYCTX</name>
<reference evidence="2 3" key="1">
    <citation type="submission" date="2015-03" db="EMBL/GenBank/DDBJ databases">
        <authorList>
            <consortium name="Pathogen Informatics"/>
        </authorList>
    </citation>
    <scope>NUCLEOTIDE SEQUENCE [LARGE SCALE GENOMIC DNA]</scope>
    <source>
        <strain evidence="2 3">Bir 187</strain>
    </source>
</reference>
<evidence type="ECO:0000313" key="3">
    <source>
        <dbReference type="Proteomes" id="UP000049023"/>
    </source>
</evidence>
<proteinExistence type="predicted"/>
<sequence>MKVHDRVQPEGCQRQPVARFAGSMTRLPPPVSAGRKTLSDQGGGCHRHPVKQQRGASDRGLRAEASYRGQVSAAGAAQQPDRVGQHWAHPKQGVAHRGRLTRPTGVVDTGPEPDHRDRLGIGQRRHKNRGRGSVSDSHIAGYEQVGAGINLFVGDLLAGCDRGGGLVVGQRVLGGDIAAAAAHLVRADALRQRVRVHGQVRDPHGRARDIGQRVDRRPASVDVGDHLGGDFRRVRRHPGPGHTMVTGEHHHPGALELPRRTALLARRDPDRQVLETAQRSPRLGQAVLSGAGGCFGSRIGRRHRREADHPFAGLIGSVRPLSTRVYTG</sequence>
<dbReference type="Proteomes" id="UP000049023">
    <property type="component" value="Unassembled WGS sequence"/>
</dbReference>
<gene>
    <name evidence="2" type="ORF">ERS027661_02340</name>
</gene>
<feature type="region of interest" description="Disordered" evidence="1">
    <location>
        <begin position="101"/>
        <end position="135"/>
    </location>
</feature>
<dbReference type="EMBL" id="CNFU01000485">
    <property type="protein sequence ID" value="CKR92920.1"/>
    <property type="molecule type" value="Genomic_DNA"/>
</dbReference>